<evidence type="ECO:0000256" key="2">
    <source>
        <dbReference type="SAM" id="Phobius"/>
    </source>
</evidence>
<dbReference type="PANTHER" id="PTHR41795:SF1">
    <property type="entry name" value="EXOPOLYSACCHARIDE SYNTHESIS PROTEIN"/>
    <property type="match status" value="1"/>
</dbReference>
<keyword evidence="4" id="KW-1185">Reference proteome</keyword>
<dbReference type="Proteomes" id="UP001203284">
    <property type="component" value="Unassembled WGS sequence"/>
</dbReference>
<protein>
    <submittedName>
        <fullName evidence="3">Exopolysaccharide biosynthesis protein</fullName>
    </submittedName>
</protein>
<organism evidence="3 4">
    <name type="scientific">Ancylobacter crimeensis</name>
    <dbReference type="NCBI Taxonomy" id="2579147"/>
    <lineage>
        <taxon>Bacteria</taxon>
        <taxon>Pseudomonadati</taxon>
        <taxon>Pseudomonadota</taxon>
        <taxon>Alphaproteobacteria</taxon>
        <taxon>Hyphomicrobiales</taxon>
        <taxon>Xanthobacteraceae</taxon>
        <taxon>Ancylobacter</taxon>
    </lineage>
</organism>
<dbReference type="InterPro" id="IPR010331">
    <property type="entry name" value="ExoD"/>
</dbReference>
<proteinExistence type="predicted"/>
<dbReference type="RefSeq" id="WP_247026343.1">
    <property type="nucleotide sequence ID" value="NZ_JALKCH010000002.1"/>
</dbReference>
<evidence type="ECO:0000313" key="4">
    <source>
        <dbReference type="Proteomes" id="UP001203284"/>
    </source>
</evidence>
<comment type="caution">
    <text evidence="3">The sequence shown here is derived from an EMBL/GenBank/DDBJ whole genome shotgun (WGS) entry which is preliminary data.</text>
</comment>
<feature type="region of interest" description="Disordered" evidence="1">
    <location>
        <begin position="18"/>
        <end position="51"/>
    </location>
</feature>
<keyword evidence="2" id="KW-0472">Membrane</keyword>
<sequence>MTLGEILRRIRHLESPRCLQDGRPMPVTARRLDPEPAAEPEQTSGEAKDERVVRGAAMAEMCEATDPCGQASRLSAILTGIANDDRRERIAIGDLVNEMRERAFGPLIFLFALPNVLPTPPGTSTVLGAPLIFLTAQLALGRDPWLPRMIADRSIGRSEFARFINRAAPWLAKAERLLRPRFGMLARPPGENIVGLMCLVLAIVLVLPIPLGNMLPALAVCMLALGIVAMDGVWILAGMTVAVVSLGVVSGVVWGMAEAGLYVLKNLLA</sequence>
<dbReference type="PANTHER" id="PTHR41795">
    <property type="entry name" value="EXOPOLYSACCHARIDE SYNTHESIS PROTEIN"/>
    <property type="match status" value="1"/>
</dbReference>
<evidence type="ECO:0000313" key="3">
    <source>
        <dbReference type="EMBL" id="MCK0195906.1"/>
    </source>
</evidence>
<feature type="transmembrane region" description="Helical" evidence="2">
    <location>
        <begin position="193"/>
        <end position="211"/>
    </location>
</feature>
<keyword evidence="2" id="KW-1133">Transmembrane helix</keyword>
<dbReference type="Pfam" id="PF06055">
    <property type="entry name" value="ExoD"/>
    <property type="match status" value="1"/>
</dbReference>
<reference evidence="3 4" key="1">
    <citation type="submission" date="2022-04" db="EMBL/GenBank/DDBJ databases">
        <authorList>
            <person name="Grouzdev D.S."/>
            <person name="Pantiukh K.S."/>
            <person name="Krutkina M.S."/>
        </authorList>
    </citation>
    <scope>NUCLEOTIDE SEQUENCE [LARGE SCALE GENOMIC DNA]</scope>
    <source>
        <strain evidence="3 4">6x-1</strain>
    </source>
</reference>
<name>A0ABT0D7I0_9HYPH</name>
<evidence type="ECO:0000256" key="1">
    <source>
        <dbReference type="SAM" id="MobiDB-lite"/>
    </source>
</evidence>
<accession>A0ABT0D7I0</accession>
<dbReference type="EMBL" id="JALKCH010000002">
    <property type="protein sequence ID" value="MCK0195906.1"/>
    <property type="molecule type" value="Genomic_DNA"/>
</dbReference>
<feature type="transmembrane region" description="Helical" evidence="2">
    <location>
        <begin position="243"/>
        <end position="264"/>
    </location>
</feature>
<gene>
    <name evidence="3" type="ORF">MWN34_03175</name>
</gene>
<keyword evidence="2" id="KW-0812">Transmembrane</keyword>